<evidence type="ECO:0000256" key="8">
    <source>
        <dbReference type="ARBA" id="ARBA00023136"/>
    </source>
</evidence>
<evidence type="ECO:0000256" key="6">
    <source>
        <dbReference type="ARBA" id="ARBA00022777"/>
    </source>
</evidence>
<keyword evidence="8 9" id="KW-0472">Membrane</keyword>
<evidence type="ECO:0000256" key="7">
    <source>
        <dbReference type="ARBA" id="ARBA00022989"/>
    </source>
</evidence>
<dbReference type="PRINTS" id="PR00344">
    <property type="entry name" value="BCTRLSENSOR"/>
</dbReference>
<dbReference type="Pfam" id="PF13675">
    <property type="entry name" value="PilJ"/>
    <property type="match status" value="1"/>
</dbReference>
<evidence type="ECO:0000256" key="4">
    <source>
        <dbReference type="ARBA" id="ARBA00022679"/>
    </source>
</evidence>
<dbReference type="InterPro" id="IPR003594">
    <property type="entry name" value="HATPase_dom"/>
</dbReference>
<organism evidence="11 12">
    <name type="scientific">Klebsormidium nitens</name>
    <name type="common">Green alga</name>
    <name type="synonym">Ulothrix nitens</name>
    <dbReference type="NCBI Taxonomy" id="105231"/>
    <lineage>
        <taxon>Eukaryota</taxon>
        <taxon>Viridiplantae</taxon>
        <taxon>Streptophyta</taxon>
        <taxon>Klebsormidiophyceae</taxon>
        <taxon>Klebsormidiales</taxon>
        <taxon>Klebsormidiaceae</taxon>
        <taxon>Klebsormidium</taxon>
    </lineage>
</organism>
<evidence type="ECO:0000256" key="1">
    <source>
        <dbReference type="ARBA" id="ARBA00000085"/>
    </source>
</evidence>
<dbReference type="PANTHER" id="PTHR43047">
    <property type="entry name" value="TWO-COMPONENT HISTIDINE PROTEIN KINASE"/>
    <property type="match status" value="1"/>
</dbReference>
<dbReference type="GO" id="GO:0000160">
    <property type="term" value="P:phosphorelay signal transduction system"/>
    <property type="evidence" value="ECO:0000318"/>
    <property type="project" value="GO_Central"/>
</dbReference>
<keyword evidence="4" id="KW-0808">Transferase</keyword>
<dbReference type="EMBL" id="DF237235">
    <property type="protein sequence ID" value="GAQ86381.1"/>
    <property type="molecule type" value="Genomic_DNA"/>
</dbReference>
<evidence type="ECO:0000256" key="9">
    <source>
        <dbReference type="SAM" id="Phobius"/>
    </source>
</evidence>
<feature type="domain" description="Histidine kinase" evidence="10">
    <location>
        <begin position="325"/>
        <end position="566"/>
    </location>
</feature>
<evidence type="ECO:0000313" key="12">
    <source>
        <dbReference type="Proteomes" id="UP000054558"/>
    </source>
</evidence>
<sequence length="638" mass="69735">MEGARAASGTQAEADGRRISESDYFAEKPGAAFGEENELHTVTDLHSRGATAFGRQVTSTNDVRTAIKQELEQNSSGASPRTAKKFAFAYLLCLLVIILLSLACQLVVASYIGRSEKDSYIVNISGKQRYRSQKITKASVVILLNRRDGENANNYTLALSADLADLTAAYHGLLNGSKPLDLPGSGDGAVRSLYQQIDPYFQAISSNAQAILALPLIASPTDTAPGSLTASVNGILAAESQFLLLQDEITSRFTKISRDHLQFLLILTWVLHSSVILTLILEGALVFYPLIRRTQILINERFNFLRANYVSEAQGRSMASFTIGYVTNQIRKPLDGIIHYLDKALAQVPPSKADKAANGGPVKDIVAQQRGLETVGSGDIGEHLKGCRQNCELLQTIVEDVSDIRLLENGRMNLALERTNVAERVANVLGTLAPQLDARKVTVRQEVDPALKTLLFLTDGHRIEQILLNLVAKAIHLARGGTVIVRACTLPNGLRFEVEDNGSDMLEGTRHRMFEMFDAESRHLAAGNELGLYISKLLVELMGGTIGLSSTPQEGNVLWFELPLQPLDANEAINYPLLEENSIMRSSRLSSGSRSKSGSRNRVHIDIATLVREVDGSMRWEGYSPRQAASDRKGEDIL</sequence>
<dbReference type="InterPro" id="IPR036890">
    <property type="entry name" value="HATPase_C_sf"/>
</dbReference>
<evidence type="ECO:0000313" key="11">
    <source>
        <dbReference type="EMBL" id="GAQ86381.1"/>
    </source>
</evidence>
<dbReference type="PANTHER" id="PTHR43047:SF68">
    <property type="entry name" value="HISTIDINE KINASE 5"/>
    <property type="match status" value="1"/>
</dbReference>
<dbReference type="Proteomes" id="UP000054558">
    <property type="component" value="Unassembled WGS sequence"/>
</dbReference>
<dbReference type="OrthoDB" id="60033at2759"/>
<feature type="transmembrane region" description="Helical" evidence="9">
    <location>
        <begin position="263"/>
        <end position="291"/>
    </location>
</feature>
<dbReference type="Gene3D" id="3.30.565.10">
    <property type="entry name" value="Histidine kinase-like ATPase, C-terminal domain"/>
    <property type="match status" value="1"/>
</dbReference>
<dbReference type="InterPro" id="IPR005467">
    <property type="entry name" value="His_kinase_dom"/>
</dbReference>
<comment type="catalytic activity">
    <reaction evidence="1">
        <text>ATP + protein L-histidine = ADP + protein N-phospho-L-histidine.</text>
        <dbReference type="EC" id="2.7.13.3"/>
    </reaction>
</comment>
<comment type="subcellular location">
    <subcellularLocation>
        <location evidence="2">Membrane</location>
        <topology evidence="2">Multi-pass membrane protein</topology>
    </subcellularLocation>
</comment>
<accession>A0A1Y1IB80</accession>
<keyword evidence="5 9" id="KW-0812">Transmembrane</keyword>
<dbReference type="EC" id="2.7.13.3" evidence="3"/>
<dbReference type="GO" id="GO:0000155">
    <property type="term" value="F:phosphorelay sensor kinase activity"/>
    <property type="evidence" value="ECO:0000318"/>
    <property type="project" value="GO_Central"/>
</dbReference>
<name>A0A1Y1IB80_KLENI</name>
<keyword evidence="12" id="KW-1185">Reference proteome</keyword>
<reference evidence="11 12" key="1">
    <citation type="journal article" date="2014" name="Nat. Commun.">
        <title>Klebsormidium flaccidum genome reveals primary factors for plant terrestrial adaptation.</title>
        <authorList>
            <person name="Hori K."/>
            <person name="Maruyama F."/>
            <person name="Fujisawa T."/>
            <person name="Togashi T."/>
            <person name="Yamamoto N."/>
            <person name="Seo M."/>
            <person name="Sato S."/>
            <person name="Yamada T."/>
            <person name="Mori H."/>
            <person name="Tajima N."/>
            <person name="Moriyama T."/>
            <person name="Ikeuchi M."/>
            <person name="Watanabe M."/>
            <person name="Wada H."/>
            <person name="Kobayashi K."/>
            <person name="Saito M."/>
            <person name="Masuda T."/>
            <person name="Sasaki-Sekimoto Y."/>
            <person name="Mashiguchi K."/>
            <person name="Awai K."/>
            <person name="Shimojima M."/>
            <person name="Masuda S."/>
            <person name="Iwai M."/>
            <person name="Nobusawa T."/>
            <person name="Narise T."/>
            <person name="Kondo S."/>
            <person name="Saito H."/>
            <person name="Sato R."/>
            <person name="Murakawa M."/>
            <person name="Ihara Y."/>
            <person name="Oshima-Yamada Y."/>
            <person name="Ohtaka K."/>
            <person name="Satoh M."/>
            <person name="Sonobe K."/>
            <person name="Ishii M."/>
            <person name="Ohtani R."/>
            <person name="Kanamori-Sato M."/>
            <person name="Honoki R."/>
            <person name="Miyazaki D."/>
            <person name="Mochizuki H."/>
            <person name="Umetsu J."/>
            <person name="Higashi K."/>
            <person name="Shibata D."/>
            <person name="Kamiya Y."/>
            <person name="Sato N."/>
            <person name="Nakamura Y."/>
            <person name="Tabata S."/>
            <person name="Ida S."/>
            <person name="Kurokawa K."/>
            <person name="Ohta H."/>
        </authorList>
    </citation>
    <scope>NUCLEOTIDE SEQUENCE [LARGE SCALE GENOMIC DNA]</scope>
    <source>
        <strain evidence="11 12">NIES-2285</strain>
    </source>
</reference>
<protein>
    <recommendedName>
        <fullName evidence="3">histidine kinase</fullName>
        <ecNumber evidence="3">2.7.13.3</ecNumber>
    </recommendedName>
</protein>
<dbReference type="GO" id="GO:0005886">
    <property type="term" value="C:plasma membrane"/>
    <property type="evidence" value="ECO:0000318"/>
    <property type="project" value="GO_Central"/>
</dbReference>
<proteinExistence type="predicted"/>
<dbReference type="AlphaFoldDB" id="A0A1Y1IB80"/>
<dbReference type="Pfam" id="PF02518">
    <property type="entry name" value="HATPase_c"/>
    <property type="match status" value="1"/>
</dbReference>
<gene>
    <name evidence="11" type="ORF">KFL_002860050</name>
</gene>
<dbReference type="InterPro" id="IPR004358">
    <property type="entry name" value="Sig_transdc_His_kin-like_C"/>
</dbReference>
<dbReference type="InterPro" id="IPR029095">
    <property type="entry name" value="NarX-like_N"/>
</dbReference>
<evidence type="ECO:0000256" key="3">
    <source>
        <dbReference type="ARBA" id="ARBA00012438"/>
    </source>
</evidence>
<keyword evidence="6" id="KW-0418">Kinase</keyword>
<evidence type="ECO:0000256" key="2">
    <source>
        <dbReference type="ARBA" id="ARBA00004141"/>
    </source>
</evidence>
<evidence type="ECO:0000256" key="5">
    <source>
        <dbReference type="ARBA" id="ARBA00022692"/>
    </source>
</evidence>
<dbReference type="SUPFAM" id="SSF55874">
    <property type="entry name" value="ATPase domain of HSP90 chaperone/DNA topoisomerase II/histidine kinase"/>
    <property type="match status" value="1"/>
</dbReference>
<evidence type="ECO:0000259" key="10">
    <source>
        <dbReference type="PROSITE" id="PS50109"/>
    </source>
</evidence>
<dbReference type="SMART" id="SM00387">
    <property type="entry name" value="HATPase_c"/>
    <property type="match status" value="1"/>
</dbReference>
<feature type="transmembrane region" description="Helical" evidence="9">
    <location>
        <begin position="87"/>
        <end position="112"/>
    </location>
</feature>
<dbReference type="GO" id="GO:0009927">
    <property type="term" value="F:histidine phosphotransfer kinase activity"/>
    <property type="evidence" value="ECO:0000318"/>
    <property type="project" value="GO_Central"/>
</dbReference>
<keyword evidence="7 9" id="KW-1133">Transmembrane helix</keyword>
<dbReference type="OMA" id="RIFEAFI"/>
<dbReference type="PROSITE" id="PS50109">
    <property type="entry name" value="HIS_KIN"/>
    <property type="match status" value="1"/>
</dbReference>
<dbReference type="STRING" id="105231.A0A1Y1IB80"/>